<dbReference type="EMBL" id="JAVRHT010000002">
    <property type="protein sequence ID" value="MDT0630495.1"/>
    <property type="molecule type" value="Genomic_DNA"/>
</dbReference>
<keyword evidence="1" id="KW-0812">Transmembrane</keyword>
<dbReference type="RefSeq" id="WP_311661625.1">
    <property type="nucleotide sequence ID" value="NZ_JAVRHT010000002.1"/>
</dbReference>
<gene>
    <name evidence="2" type="ORF">RM540_01935</name>
</gene>
<name>A0ABU3BMH3_9BACT</name>
<comment type="caution">
    <text evidence="2">The sequence shown here is derived from an EMBL/GenBank/DDBJ whole genome shotgun (WGS) entry which is preliminary data.</text>
</comment>
<evidence type="ECO:0000313" key="2">
    <source>
        <dbReference type="EMBL" id="MDT0630495.1"/>
    </source>
</evidence>
<keyword evidence="3" id="KW-1185">Reference proteome</keyword>
<protein>
    <recommendedName>
        <fullName evidence="4">DUF3592 domain-containing protein</fullName>
    </recommendedName>
</protein>
<proteinExistence type="predicted"/>
<keyword evidence="1" id="KW-1133">Transmembrane helix</keyword>
<accession>A0ABU3BMH3</accession>
<organism evidence="2 3">
    <name type="scientific">Rubrivirga litoralis</name>
    <dbReference type="NCBI Taxonomy" id="3075598"/>
    <lineage>
        <taxon>Bacteria</taxon>
        <taxon>Pseudomonadati</taxon>
        <taxon>Rhodothermota</taxon>
        <taxon>Rhodothermia</taxon>
        <taxon>Rhodothermales</taxon>
        <taxon>Rubricoccaceae</taxon>
        <taxon>Rubrivirga</taxon>
    </lineage>
</organism>
<keyword evidence="1" id="KW-0472">Membrane</keyword>
<reference evidence="2 3" key="1">
    <citation type="submission" date="2023-09" db="EMBL/GenBank/DDBJ databases">
        <authorList>
            <person name="Rey-Velasco X."/>
        </authorList>
    </citation>
    <scope>NUCLEOTIDE SEQUENCE [LARGE SCALE GENOMIC DNA]</scope>
    <source>
        <strain evidence="2 3">F394</strain>
    </source>
</reference>
<evidence type="ECO:0000256" key="1">
    <source>
        <dbReference type="SAM" id="Phobius"/>
    </source>
</evidence>
<evidence type="ECO:0008006" key="4">
    <source>
        <dbReference type="Google" id="ProtNLM"/>
    </source>
</evidence>
<dbReference type="Proteomes" id="UP001267426">
    <property type="component" value="Unassembled WGS sequence"/>
</dbReference>
<sequence>MSASTLTVTALVSVVLAWVGLTIWNQAARARVDDMGPEIAIAFQTYFAPYAERGELAPPAYWDFRLGWVVEYPPGVAEYVPGEGTEGMTPESDLVAVAVREDAATGERWPVWMWGVWVGAVPPLLFHGLFGVASLGLLALWLRLRAAG</sequence>
<feature type="transmembrane region" description="Helical" evidence="1">
    <location>
        <begin position="124"/>
        <end position="142"/>
    </location>
</feature>
<evidence type="ECO:0000313" key="3">
    <source>
        <dbReference type="Proteomes" id="UP001267426"/>
    </source>
</evidence>